<comment type="subcellular location">
    <subcellularLocation>
        <location evidence="1">Membrane</location>
        <topology evidence="1">Multi-pass membrane protein</topology>
    </subcellularLocation>
</comment>
<evidence type="ECO:0000256" key="5">
    <source>
        <dbReference type="ARBA" id="ARBA00023136"/>
    </source>
</evidence>
<dbReference type="Gene3D" id="1.20.120.610">
    <property type="entry name" value="lithium bound rotor ring of v- atpase"/>
    <property type="match status" value="2"/>
</dbReference>
<dbReference type="EMBL" id="ARQD01000001">
    <property type="protein sequence ID" value="KIX85566.1"/>
    <property type="molecule type" value="Genomic_DNA"/>
</dbReference>
<accession>A0A0D2JEU3</accession>
<feature type="transmembrane region" description="Helical" evidence="8">
    <location>
        <begin position="87"/>
        <end position="120"/>
    </location>
</feature>
<feature type="transmembrane region" description="Helical" evidence="8">
    <location>
        <begin position="210"/>
        <end position="237"/>
    </location>
</feature>
<dbReference type="GO" id="GO:0000030">
    <property type="term" value="F:mannosyltransferase activity"/>
    <property type="evidence" value="ECO:0007669"/>
    <property type="project" value="InterPro"/>
</dbReference>
<feature type="domain" description="V-ATPase proteolipid subunit C-like" evidence="9">
    <location>
        <begin position="12"/>
        <end position="73"/>
    </location>
</feature>
<evidence type="ECO:0000256" key="6">
    <source>
        <dbReference type="ARBA" id="ARBA00032200"/>
    </source>
</evidence>
<dbReference type="GO" id="GO:0012505">
    <property type="term" value="C:endomembrane system"/>
    <property type="evidence" value="ECO:0007669"/>
    <property type="project" value="UniProtKB-SubCell"/>
</dbReference>
<dbReference type="InterPro" id="IPR002379">
    <property type="entry name" value="ATPase_proteolipid_c-like_dom"/>
</dbReference>
<proteinExistence type="inferred from homology"/>
<gene>
    <name evidence="10" type="ORF">J120_01210</name>
</gene>
<feature type="domain" description="V-ATPase proteolipid subunit C-like" evidence="9">
    <location>
        <begin position="252"/>
        <end position="314"/>
    </location>
</feature>
<dbReference type="GO" id="GO:0033177">
    <property type="term" value="C:proton-transporting two-sector ATPase complex, proton-transporting domain"/>
    <property type="evidence" value="ECO:0007669"/>
    <property type="project" value="InterPro"/>
</dbReference>
<protein>
    <recommendedName>
        <fullName evidence="6">ATP synthase F(0) sector subunit c</fullName>
    </recommendedName>
    <alternativeName>
        <fullName evidence="7">F-type ATPase subunit c</fullName>
    </alternativeName>
</protein>
<dbReference type="CDD" id="cd18121">
    <property type="entry name" value="ATP-synt_Fo_c"/>
    <property type="match status" value="4"/>
</dbReference>
<dbReference type="InterPro" id="IPR000454">
    <property type="entry name" value="ATP_synth_F0_csu"/>
</dbReference>
<keyword evidence="5 8" id="KW-0472">Membrane</keyword>
<sequence length="318" mass="32950">MDASFLIHYGTIGTVMGLSSLGVGLGQGAVGKAAVDAAVLQPHARADINRAAILGIALLDTAAIFGITIGILLLTSTNTVMDNWYTGIAYAGIACALGISSLCVGFFASGPVISACYALARHPQTSPAIIRLMLISQTLIQTPLIFGFIISVLIRFGSAPRAQDIYDSLRIIASGLAIGLGSIGPTIGLSRFGLNAVKSLGLNRESQRTVTSFAFISQAIIETPLIFALIIALIVLFMPSGGSDIIKAIKALCAAVCIGLGTYGPSISSSNTASAACTEIALRPENYSIISRLSLTSQALIDTSVIYSLIVAFMCVFI</sequence>
<feature type="transmembrane region" description="Helical" evidence="8">
    <location>
        <begin position="132"/>
        <end position="156"/>
    </location>
</feature>
<evidence type="ECO:0000256" key="8">
    <source>
        <dbReference type="SAM" id="Phobius"/>
    </source>
</evidence>
<evidence type="ECO:0000313" key="10">
    <source>
        <dbReference type="EMBL" id="KIX85566.1"/>
    </source>
</evidence>
<dbReference type="SUPFAM" id="SSF81333">
    <property type="entry name" value="F1F0 ATP synthase subunit C"/>
    <property type="match status" value="4"/>
</dbReference>
<dbReference type="GO" id="GO:0045259">
    <property type="term" value="C:proton-transporting ATP synthase complex"/>
    <property type="evidence" value="ECO:0007669"/>
    <property type="project" value="InterPro"/>
</dbReference>
<feature type="transmembrane region" description="Helical" evidence="8">
    <location>
        <begin position="51"/>
        <end position="75"/>
    </location>
</feature>
<dbReference type="InterPro" id="IPR035921">
    <property type="entry name" value="F/V-ATP_Csub_sf"/>
</dbReference>
<dbReference type="STRING" id="1306947.J120_01210"/>
<evidence type="ECO:0000259" key="9">
    <source>
        <dbReference type="Pfam" id="PF00137"/>
    </source>
</evidence>
<dbReference type="GO" id="GO:0015986">
    <property type="term" value="P:proton motive force-driven ATP synthesis"/>
    <property type="evidence" value="ECO:0007669"/>
    <property type="project" value="InterPro"/>
</dbReference>
<dbReference type="Proteomes" id="UP000032214">
    <property type="component" value="Unassembled WGS sequence"/>
</dbReference>
<name>A0A0D2JEU3_9BACT</name>
<feature type="domain" description="V-ATPase proteolipid subunit C-like" evidence="9">
    <location>
        <begin position="172"/>
        <end position="234"/>
    </location>
</feature>
<evidence type="ECO:0000256" key="1">
    <source>
        <dbReference type="ARBA" id="ARBA00004141"/>
    </source>
</evidence>
<evidence type="ECO:0000256" key="3">
    <source>
        <dbReference type="ARBA" id="ARBA00022692"/>
    </source>
</evidence>
<dbReference type="AlphaFoldDB" id="A0A0D2JEU3"/>
<dbReference type="Pfam" id="PF00137">
    <property type="entry name" value="ATP-synt_C"/>
    <property type="match status" value="3"/>
</dbReference>
<evidence type="ECO:0000256" key="7">
    <source>
        <dbReference type="ARBA" id="ARBA00032887"/>
    </source>
</evidence>
<comment type="similarity">
    <text evidence="2">Belongs to the ATPase C chain family.</text>
</comment>
<keyword evidence="3 8" id="KW-0812">Transmembrane</keyword>
<keyword evidence="4 8" id="KW-1133">Transmembrane helix</keyword>
<evidence type="ECO:0000256" key="2">
    <source>
        <dbReference type="ARBA" id="ARBA00006704"/>
    </source>
</evidence>
<keyword evidence="11" id="KW-1185">Reference proteome</keyword>
<organism evidence="10 11">
    <name type="scientific">candidate division TM6 bacterium JCVI TM6SC1</name>
    <dbReference type="NCBI Taxonomy" id="1306947"/>
    <lineage>
        <taxon>Bacteria</taxon>
        <taxon>Candidatus Babelota</taxon>
        <taxon>Vermiphilus</taxon>
    </lineage>
</organism>
<dbReference type="PRINTS" id="PR00124">
    <property type="entry name" value="ATPASEC"/>
</dbReference>
<dbReference type="GO" id="GO:0015078">
    <property type="term" value="F:proton transmembrane transporter activity"/>
    <property type="evidence" value="ECO:0007669"/>
    <property type="project" value="InterPro"/>
</dbReference>
<feature type="transmembrane region" description="Helical" evidence="8">
    <location>
        <begin position="299"/>
        <end position="317"/>
    </location>
</feature>
<evidence type="ECO:0000313" key="11">
    <source>
        <dbReference type="Proteomes" id="UP000032214"/>
    </source>
</evidence>
<feature type="transmembrane region" description="Helical" evidence="8">
    <location>
        <begin position="6"/>
        <end position="30"/>
    </location>
</feature>
<reference evidence="10 11" key="1">
    <citation type="journal article" date="2013" name="Proc. Natl. Acad. Sci. U.S.A.">
        <title>Candidate phylum TM6 genome recovered from a hospital sink biofilm provides genomic insights into this uncultivated phylum.</title>
        <authorList>
            <person name="McLean J.S."/>
            <person name="Lombardo M.J."/>
            <person name="Badger J.H."/>
            <person name="Edlund A."/>
            <person name="Novotny M."/>
            <person name="Yee-Greenbaum J."/>
            <person name="Vyahhi N."/>
            <person name="Hall A.P."/>
            <person name="Yang Y."/>
            <person name="Dupont C.L."/>
            <person name="Ziegler M.G."/>
            <person name="Chitsaz H."/>
            <person name="Allen A.E."/>
            <person name="Yooseph S."/>
            <person name="Tesler G."/>
            <person name="Pevzner P.A."/>
            <person name="Friedman R.M."/>
            <person name="Nealson K.H."/>
            <person name="Venter J.C."/>
            <person name="Lasken R.S."/>
        </authorList>
    </citation>
    <scope>NUCLEOTIDE SEQUENCE [LARGE SCALE GENOMIC DNA]</scope>
    <source>
        <strain evidence="10 11">TM6SC1</strain>
    </source>
</reference>
<dbReference type="GO" id="GO:0006493">
    <property type="term" value="P:protein O-linked glycosylation"/>
    <property type="evidence" value="ECO:0007669"/>
    <property type="project" value="InterPro"/>
</dbReference>
<dbReference type="eggNOG" id="COG0636">
    <property type="taxonomic scope" value="Bacteria"/>
</dbReference>
<comment type="caution">
    <text evidence="10">The sequence shown here is derived from an EMBL/GenBank/DDBJ whole genome shotgun (WGS) entry which is preliminary data.</text>
</comment>
<feature type="transmembrane region" description="Helical" evidence="8">
    <location>
        <begin position="168"/>
        <end position="189"/>
    </location>
</feature>
<evidence type="ECO:0000256" key="4">
    <source>
        <dbReference type="ARBA" id="ARBA00022989"/>
    </source>
</evidence>